<feature type="transmembrane region" description="Helical" evidence="4">
    <location>
        <begin position="23"/>
        <end position="45"/>
    </location>
</feature>
<evidence type="ECO:0000259" key="5">
    <source>
        <dbReference type="PROSITE" id="PS50887"/>
    </source>
</evidence>
<dbReference type="Pfam" id="PF00990">
    <property type="entry name" value="GGDEF"/>
    <property type="match status" value="1"/>
</dbReference>
<evidence type="ECO:0000313" key="6">
    <source>
        <dbReference type="EMBL" id="RRQ21441.1"/>
    </source>
</evidence>
<comment type="cofactor">
    <cofactor evidence="1">
        <name>Mg(2+)</name>
        <dbReference type="ChEBI" id="CHEBI:18420"/>
    </cofactor>
</comment>
<dbReference type="AlphaFoldDB" id="A0A426QI58"/>
<organism evidence="6 7">
    <name type="scientific">Thiohalobacter thiocyanaticus</name>
    <dbReference type="NCBI Taxonomy" id="585455"/>
    <lineage>
        <taxon>Bacteria</taxon>
        <taxon>Pseudomonadati</taxon>
        <taxon>Pseudomonadota</taxon>
        <taxon>Gammaproteobacteria</taxon>
        <taxon>Thiohalobacterales</taxon>
        <taxon>Thiohalobacteraceae</taxon>
        <taxon>Thiohalobacter</taxon>
    </lineage>
</organism>
<keyword evidence="7" id="KW-1185">Reference proteome</keyword>
<dbReference type="InterPro" id="IPR050469">
    <property type="entry name" value="Diguanylate_Cyclase"/>
</dbReference>
<feature type="domain" description="GGDEF" evidence="5">
    <location>
        <begin position="233"/>
        <end position="369"/>
    </location>
</feature>
<feature type="transmembrane region" description="Helical" evidence="4">
    <location>
        <begin position="89"/>
        <end position="109"/>
    </location>
</feature>
<comment type="caution">
    <text evidence="6">The sequence shown here is derived from an EMBL/GenBank/DDBJ whole genome shotgun (WGS) entry which is preliminary data.</text>
</comment>
<dbReference type="InterPro" id="IPR029787">
    <property type="entry name" value="Nucleotide_cyclase"/>
</dbReference>
<dbReference type="SMART" id="SM00267">
    <property type="entry name" value="GGDEF"/>
    <property type="match status" value="1"/>
</dbReference>
<comment type="catalytic activity">
    <reaction evidence="3">
        <text>2 GTP = 3',3'-c-di-GMP + 2 diphosphate</text>
        <dbReference type="Rhea" id="RHEA:24898"/>
        <dbReference type="ChEBI" id="CHEBI:33019"/>
        <dbReference type="ChEBI" id="CHEBI:37565"/>
        <dbReference type="ChEBI" id="CHEBI:58805"/>
        <dbReference type="EC" id="2.7.7.65"/>
    </reaction>
</comment>
<evidence type="ECO:0000256" key="3">
    <source>
        <dbReference type="ARBA" id="ARBA00034247"/>
    </source>
</evidence>
<dbReference type="InterPro" id="IPR043128">
    <property type="entry name" value="Rev_trsase/Diguanyl_cyclase"/>
</dbReference>
<dbReference type="GO" id="GO:0043709">
    <property type="term" value="P:cell adhesion involved in single-species biofilm formation"/>
    <property type="evidence" value="ECO:0007669"/>
    <property type="project" value="TreeGrafter"/>
</dbReference>
<dbReference type="Proteomes" id="UP000287798">
    <property type="component" value="Unassembled WGS sequence"/>
</dbReference>
<gene>
    <name evidence="6" type="ORF">D6C00_05455</name>
</gene>
<dbReference type="PANTHER" id="PTHR45138:SF9">
    <property type="entry name" value="DIGUANYLATE CYCLASE DGCM-RELATED"/>
    <property type="match status" value="1"/>
</dbReference>
<evidence type="ECO:0000313" key="7">
    <source>
        <dbReference type="Proteomes" id="UP000287798"/>
    </source>
</evidence>
<dbReference type="PANTHER" id="PTHR45138">
    <property type="entry name" value="REGULATORY COMPONENTS OF SENSORY TRANSDUCTION SYSTEM"/>
    <property type="match status" value="1"/>
</dbReference>
<evidence type="ECO:0000256" key="1">
    <source>
        <dbReference type="ARBA" id="ARBA00001946"/>
    </source>
</evidence>
<dbReference type="EMBL" id="QZMU01000001">
    <property type="protein sequence ID" value="RRQ21441.1"/>
    <property type="molecule type" value="Genomic_DNA"/>
</dbReference>
<feature type="transmembrane region" description="Helical" evidence="4">
    <location>
        <begin position="115"/>
        <end position="134"/>
    </location>
</feature>
<reference evidence="6 7" key="1">
    <citation type="journal article" date="2010" name="Int. J. Syst. Evol. Microbiol.">
        <title>Thiohalobacter thiocyanaticus gen. nov., sp. nov., a moderately halophilic, sulfur-oxidizing gammaproteobacterium from hypersaline lakes, that utilizes thiocyanate.</title>
        <authorList>
            <person name="Sorokin D.Y."/>
            <person name="Kovaleva O.L."/>
            <person name="Tourova T.P."/>
            <person name="Muyzer G."/>
        </authorList>
    </citation>
    <scope>NUCLEOTIDE SEQUENCE [LARGE SCALE GENOMIC DNA]</scope>
    <source>
        <strain evidence="6 7">Hrh1</strain>
    </source>
</reference>
<accession>A0A426QI58</accession>
<feature type="transmembrane region" description="Helical" evidence="4">
    <location>
        <begin position="165"/>
        <end position="185"/>
    </location>
</feature>
<dbReference type="FunFam" id="3.30.70.270:FF:000001">
    <property type="entry name" value="Diguanylate cyclase domain protein"/>
    <property type="match status" value="1"/>
</dbReference>
<feature type="transmembrane region" description="Helical" evidence="4">
    <location>
        <begin position="51"/>
        <end position="68"/>
    </location>
</feature>
<name>A0A426QI58_9GAMM</name>
<dbReference type="InterPro" id="IPR000160">
    <property type="entry name" value="GGDEF_dom"/>
</dbReference>
<evidence type="ECO:0000256" key="4">
    <source>
        <dbReference type="SAM" id="Phobius"/>
    </source>
</evidence>
<proteinExistence type="predicted"/>
<feature type="transmembrane region" description="Helical" evidence="4">
    <location>
        <begin position="141"/>
        <end position="159"/>
    </location>
</feature>
<dbReference type="Gene3D" id="3.30.70.270">
    <property type="match status" value="1"/>
</dbReference>
<evidence type="ECO:0000256" key="2">
    <source>
        <dbReference type="ARBA" id="ARBA00012528"/>
    </source>
</evidence>
<dbReference type="GO" id="GO:0052621">
    <property type="term" value="F:diguanylate cyclase activity"/>
    <property type="evidence" value="ECO:0007669"/>
    <property type="project" value="UniProtKB-EC"/>
</dbReference>
<dbReference type="NCBIfam" id="TIGR00254">
    <property type="entry name" value="GGDEF"/>
    <property type="match status" value="1"/>
</dbReference>
<sequence length="372" mass="40880">MAMLAVINPHNVSAQQLAQLHRYAGIGFLANLTNALILTLFLWSITDHIRLLLWLATVVAASGARLAYAHAHRRNVRGGLAGGNQSLMMLSLTAINGLVWGSTALFLHPALTEPYQLFLIFMLSITSAGALPLYIAAPATYLLYLSCVLVPMILVLLLGSDSVGYLMALMLVIFSGTLAITAWTMHHGLMESLHKYFGYQSLASVDGLTQLANRRTFDETYRDEWNRAARASLPLSVILIDIDNFKKYNDHYGHQEGDTCLREVANALGRCMRRSGDLVARYGGEEFVVVLYQMTGDEAARYAEQMREAVAGLGLVHERNEAGHVTISLGGATCIPHSRDNPDDLVRAADDALYRAKEAGRDQVCWKSILTT</sequence>
<dbReference type="PROSITE" id="PS50887">
    <property type="entry name" value="GGDEF"/>
    <property type="match status" value="1"/>
</dbReference>
<protein>
    <recommendedName>
        <fullName evidence="2">diguanylate cyclase</fullName>
        <ecNumber evidence="2">2.7.7.65</ecNumber>
    </recommendedName>
</protein>
<dbReference type="SUPFAM" id="SSF55073">
    <property type="entry name" value="Nucleotide cyclase"/>
    <property type="match status" value="1"/>
</dbReference>
<dbReference type="GO" id="GO:1902201">
    <property type="term" value="P:negative regulation of bacterial-type flagellum-dependent cell motility"/>
    <property type="evidence" value="ECO:0007669"/>
    <property type="project" value="TreeGrafter"/>
</dbReference>
<dbReference type="CDD" id="cd01949">
    <property type="entry name" value="GGDEF"/>
    <property type="match status" value="1"/>
</dbReference>
<dbReference type="EC" id="2.7.7.65" evidence="2"/>
<dbReference type="GO" id="GO:0005886">
    <property type="term" value="C:plasma membrane"/>
    <property type="evidence" value="ECO:0007669"/>
    <property type="project" value="TreeGrafter"/>
</dbReference>
<keyword evidence="4" id="KW-0472">Membrane</keyword>
<keyword evidence="4" id="KW-0812">Transmembrane</keyword>
<keyword evidence="4" id="KW-1133">Transmembrane helix</keyword>